<evidence type="ECO:0000256" key="11">
    <source>
        <dbReference type="PROSITE-ProRule" id="PRU01091"/>
    </source>
</evidence>
<keyword evidence="5 11" id="KW-0238">DNA-binding</keyword>
<dbReference type="CDD" id="cd00383">
    <property type="entry name" value="trans_reg_C"/>
    <property type="match status" value="1"/>
</dbReference>
<comment type="caution">
    <text evidence="14">The sequence shown here is derived from an EMBL/GenBank/DDBJ whole genome shotgun (WGS) entry which is preliminary data.</text>
</comment>
<evidence type="ECO:0000313" key="15">
    <source>
        <dbReference type="EMBL" id="EOW82045.1"/>
    </source>
</evidence>
<feature type="DNA-binding region" description="OmpR/PhoB-type" evidence="11">
    <location>
        <begin position="133"/>
        <end position="232"/>
    </location>
</feature>
<evidence type="ECO:0000256" key="5">
    <source>
        <dbReference type="ARBA" id="ARBA00023125"/>
    </source>
</evidence>
<dbReference type="GO" id="GO:0046677">
    <property type="term" value="P:response to antibiotic"/>
    <property type="evidence" value="ECO:0007669"/>
    <property type="project" value="UniProtKB-KW"/>
</dbReference>
<dbReference type="SUPFAM" id="SSF52172">
    <property type="entry name" value="CheY-like"/>
    <property type="match status" value="1"/>
</dbReference>
<dbReference type="FunFam" id="1.10.10.10:FF:000018">
    <property type="entry name" value="DNA-binding response regulator ResD"/>
    <property type="match status" value="1"/>
</dbReference>
<evidence type="ECO:0000256" key="6">
    <source>
        <dbReference type="ARBA" id="ARBA00023159"/>
    </source>
</evidence>
<dbReference type="Gene3D" id="3.40.50.2300">
    <property type="match status" value="1"/>
</dbReference>
<dbReference type="GO" id="GO:0005829">
    <property type="term" value="C:cytosol"/>
    <property type="evidence" value="ECO:0007669"/>
    <property type="project" value="TreeGrafter"/>
</dbReference>
<evidence type="ECO:0000256" key="8">
    <source>
        <dbReference type="ARBA" id="ARBA00023251"/>
    </source>
</evidence>
<dbReference type="InterPro" id="IPR001789">
    <property type="entry name" value="Sig_transdc_resp-reg_receiver"/>
</dbReference>
<dbReference type="HOGENOM" id="CLU_000445_30_4_9"/>
<dbReference type="Pfam" id="PF00072">
    <property type="entry name" value="Response_reg"/>
    <property type="match status" value="1"/>
</dbReference>
<evidence type="ECO:0000256" key="9">
    <source>
        <dbReference type="ARBA" id="ARBA00023316"/>
    </source>
</evidence>
<dbReference type="SUPFAM" id="SSF46894">
    <property type="entry name" value="C-terminal effector domain of the bipartite response regulators"/>
    <property type="match status" value="1"/>
</dbReference>
<accession>R2XZE3</accession>
<proteinExistence type="predicted"/>
<evidence type="ECO:0000256" key="7">
    <source>
        <dbReference type="ARBA" id="ARBA00023163"/>
    </source>
</evidence>
<dbReference type="GO" id="GO:0071555">
    <property type="term" value="P:cell wall organization"/>
    <property type="evidence" value="ECO:0007669"/>
    <property type="project" value="UniProtKB-KW"/>
</dbReference>
<dbReference type="eggNOG" id="COG0745">
    <property type="taxonomic scope" value="Bacteria"/>
</dbReference>
<dbReference type="GO" id="GO:0000976">
    <property type="term" value="F:transcription cis-regulatory region binding"/>
    <property type="evidence" value="ECO:0007669"/>
    <property type="project" value="TreeGrafter"/>
</dbReference>
<evidence type="ECO:0008006" key="18">
    <source>
        <dbReference type="Google" id="ProtNLM"/>
    </source>
</evidence>
<dbReference type="PATRIC" id="fig|1158614.3.peg.2612"/>
<evidence type="ECO:0000256" key="2">
    <source>
        <dbReference type="ARBA" id="ARBA00022553"/>
    </source>
</evidence>
<dbReference type="PANTHER" id="PTHR48111">
    <property type="entry name" value="REGULATOR OF RPOS"/>
    <property type="match status" value="1"/>
</dbReference>
<dbReference type="OrthoDB" id="9790442at2"/>
<feature type="domain" description="OmpR/PhoB-type" evidence="13">
    <location>
        <begin position="133"/>
        <end position="232"/>
    </location>
</feature>
<dbReference type="GO" id="GO:0006355">
    <property type="term" value="P:regulation of DNA-templated transcription"/>
    <property type="evidence" value="ECO:0007669"/>
    <property type="project" value="InterPro"/>
</dbReference>
<reference evidence="14 16" key="1">
    <citation type="submission" date="2013-02" db="EMBL/GenBank/DDBJ databases">
        <title>The Genome Sequence of Enterococcus gilvus ATCC BAA-350.</title>
        <authorList>
            <consortium name="The Broad Institute Genome Sequencing Platform"/>
            <consortium name="The Broad Institute Genome Sequencing Center for Infectious Disease"/>
            <person name="Earl A.M."/>
            <person name="Gilmore M.S."/>
            <person name="Lebreton F."/>
            <person name="Walker B."/>
            <person name="Young S.K."/>
            <person name="Zeng Q."/>
            <person name="Gargeya S."/>
            <person name="Fitzgerald M."/>
            <person name="Haas B."/>
            <person name="Abouelleil A."/>
            <person name="Alvarado L."/>
            <person name="Arachchi H.M."/>
            <person name="Berlin A.M."/>
            <person name="Chapman S.B."/>
            <person name="Dewar J."/>
            <person name="Goldberg J."/>
            <person name="Griggs A."/>
            <person name="Gujja S."/>
            <person name="Hansen M."/>
            <person name="Howarth C."/>
            <person name="Imamovic A."/>
            <person name="Larimer J."/>
            <person name="McCowan C."/>
            <person name="Murphy C."/>
            <person name="Neiman D."/>
            <person name="Pearson M."/>
            <person name="Priest M."/>
            <person name="Roberts A."/>
            <person name="Saif S."/>
            <person name="Shea T."/>
            <person name="Sisk P."/>
            <person name="Sykes S."/>
            <person name="Wortman J."/>
            <person name="Nusbaum C."/>
            <person name="Birren B."/>
        </authorList>
    </citation>
    <scope>NUCLEOTIDE SEQUENCE [LARGE SCALE GENOMIC DNA]</scope>
    <source>
        <strain evidence="14 16">ATCC BAA-350</strain>
    </source>
</reference>
<keyword evidence="8" id="KW-0046">Antibiotic resistance</keyword>
<keyword evidence="3" id="KW-0902">Two-component regulatory system</keyword>
<sequence length="234" mass="27184">MKDTIVVVDDEREIANLISTFLENEGFDVHTFYDGSQALAFIMKTPVSLAVLDVMLPDIDGFQLLQKIRQDYFFPVLMLTAKSEDMDKIMGLTLGADDYITKPFNPLEVVARVKTQIRRQQRYSQNNSSSDVEEEYTKDGLTLQKGSHKVYLLDHEIFLTPIEFRILLYLFERQGNVVSSEKLFEAVWQEEYLDNNNTVVAHIARLREKLGEKPRKYKYIKTVWGVGYIIEKQL</sequence>
<dbReference type="EMBL" id="AJDQ01000008">
    <property type="protein sequence ID" value="EOI55412.1"/>
    <property type="molecule type" value="Genomic_DNA"/>
</dbReference>
<evidence type="ECO:0000259" key="12">
    <source>
        <dbReference type="PROSITE" id="PS50110"/>
    </source>
</evidence>
<dbReference type="EMBL" id="ASWH01000001">
    <property type="protein sequence ID" value="EOW82045.1"/>
    <property type="molecule type" value="Genomic_DNA"/>
</dbReference>
<protein>
    <recommendedName>
        <fullName evidence="18">Two-component system response regulator VanR</fullName>
    </recommendedName>
</protein>
<dbReference type="NCBIfam" id="NF033117">
    <property type="entry name" value="vanR_ACDEGLN"/>
    <property type="match status" value="1"/>
</dbReference>
<evidence type="ECO:0000256" key="4">
    <source>
        <dbReference type="ARBA" id="ARBA00023015"/>
    </source>
</evidence>
<organism evidence="14 16">
    <name type="scientific">Enterococcus gilvus ATCC BAA-350</name>
    <dbReference type="NCBI Taxonomy" id="1158614"/>
    <lineage>
        <taxon>Bacteria</taxon>
        <taxon>Bacillati</taxon>
        <taxon>Bacillota</taxon>
        <taxon>Bacilli</taxon>
        <taxon>Lactobacillales</taxon>
        <taxon>Enterococcaceae</taxon>
        <taxon>Enterococcus</taxon>
    </lineage>
</organism>
<feature type="modified residue" description="4-aspartylphosphate" evidence="10">
    <location>
        <position position="53"/>
    </location>
</feature>
<evidence type="ECO:0000313" key="14">
    <source>
        <dbReference type="EMBL" id="EOI55412.1"/>
    </source>
</evidence>
<dbReference type="InterPro" id="IPR036388">
    <property type="entry name" value="WH-like_DNA-bd_sf"/>
</dbReference>
<keyword evidence="9" id="KW-0961">Cell wall biogenesis/degradation</keyword>
<dbReference type="Proteomes" id="UP000014160">
    <property type="component" value="Unassembled WGS sequence"/>
</dbReference>
<dbReference type="InterPro" id="IPR039420">
    <property type="entry name" value="WalR-like"/>
</dbReference>
<keyword evidence="17" id="KW-1185">Reference proteome</keyword>
<dbReference type="Proteomes" id="UP000013750">
    <property type="component" value="Unassembled WGS sequence"/>
</dbReference>
<dbReference type="FunFam" id="3.40.50.2300:FF:000001">
    <property type="entry name" value="DNA-binding response regulator PhoB"/>
    <property type="match status" value="1"/>
</dbReference>
<keyword evidence="7" id="KW-0804">Transcription</keyword>
<dbReference type="GO" id="GO:0032993">
    <property type="term" value="C:protein-DNA complex"/>
    <property type="evidence" value="ECO:0007669"/>
    <property type="project" value="TreeGrafter"/>
</dbReference>
<evidence type="ECO:0000313" key="16">
    <source>
        <dbReference type="Proteomes" id="UP000013750"/>
    </source>
</evidence>
<evidence type="ECO:0000256" key="10">
    <source>
        <dbReference type="PROSITE-ProRule" id="PRU00169"/>
    </source>
</evidence>
<dbReference type="Gene3D" id="6.10.250.690">
    <property type="match status" value="1"/>
</dbReference>
<name>R2XZE3_9ENTE</name>
<dbReference type="InterPro" id="IPR058211">
    <property type="entry name" value="VanR-like"/>
</dbReference>
<evidence type="ECO:0000313" key="17">
    <source>
        <dbReference type="Proteomes" id="UP000014160"/>
    </source>
</evidence>
<keyword evidence="2 10" id="KW-0597">Phosphoprotein</keyword>
<dbReference type="PROSITE" id="PS51755">
    <property type="entry name" value="OMPR_PHOB"/>
    <property type="match status" value="1"/>
</dbReference>
<dbReference type="PROSITE" id="PS50110">
    <property type="entry name" value="RESPONSE_REGULATORY"/>
    <property type="match status" value="1"/>
</dbReference>
<keyword evidence="1" id="KW-0678">Repressor</keyword>
<dbReference type="AlphaFoldDB" id="R2XZE3"/>
<reference evidence="15 17" key="2">
    <citation type="submission" date="2013-03" db="EMBL/GenBank/DDBJ databases">
        <title>The Genome Sequence of Enterococcus gilvus ATCC BAA-350 (PacBio/Illumina hybrid assembly).</title>
        <authorList>
            <consortium name="The Broad Institute Genomics Platform"/>
            <consortium name="The Broad Institute Genome Sequencing Center for Infectious Disease"/>
            <person name="Earl A."/>
            <person name="Russ C."/>
            <person name="Gilmore M."/>
            <person name="Surin D."/>
            <person name="Walker B."/>
            <person name="Young S."/>
            <person name="Zeng Q."/>
            <person name="Gargeya S."/>
            <person name="Fitzgerald M."/>
            <person name="Haas B."/>
            <person name="Abouelleil A."/>
            <person name="Allen A.W."/>
            <person name="Alvarado L."/>
            <person name="Arachchi H.M."/>
            <person name="Berlin A.M."/>
            <person name="Chapman S.B."/>
            <person name="Gainer-Dewar J."/>
            <person name="Goldberg J."/>
            <person name="Griggs A."/>
            <person name="Gujja S."/>
            <person name="Hansen M."/>
            <person name="Howarth C."/>
            <person name="Imamovic A."/>
            <person name="Ireland A."/>
            <person name="Larimer J."/>
            <person name="McCowan C."/>
            <person name="Murphy C."/>
            <person name="Pearson M."/>
            <person name="Poon T.W."/>
            <person name="Priest M."/>
            <person name="Roberts A."/>
            <person name="Saif S."/>
            <person name="Shea T."/>
            <person name="Sisk P."/>
            <person name="Sykes S."/>
            <person name="Wortman J."/>
            <person name="Nusbaum C."/>
            <person name="Birren B."/>
        </authorList>
    </citation>
    <scope>NUCLEOTIDE SEQUENCE [LARGE SCALE GENOMIC DNA]</scope>
    <source>
        <strain evidence="15 17">ATCC BAA-350</strain>
    </source>
</reference>
<dbReference type="InterPro" id="IPR011006">
    <property type="entry name" value="CheY-like_superfamily"/>
</dbReference>
<dbReference type="CDD" id="cd17574">
    <property type="entry name" value="REC_OmpR"/>
    <property type="match status" value="1"/>
</dbReference>
<dbReference type="Pfam" id="PF00486">
    <property type="entry name" value="Trans_reg_C"/>
    <property type="match status" value="1"/>
</dbReference>
<dbReference type="InterPro" id="IPR001867">
    <property type="entry name" value="OmpR/PhoB-type_DNA-bd"/>
</dbReference>
<gene>
    <name evidence="15" type="ORF">I592_01346</name>
    <name evidence="14" type="ORF">UKC_02620</name>
</gene>
<dbReference type="SMART" id="SM00448">
    <property type="entry name" value="REC"/>
    <property type="match status" value="1"/>
</dbReference>
<evidence type="ECO:0000256" key="3">
    <source>
        <dbReference type="ARBA" id="ARBA00023012"/>
    </source>
</evidence>
<keyword evidence="4" id="KW-0805">Transcription regulation</keyword>
<dbReference type="PANTHER" id="PTHR48111:SF2">
    <property type="entry name" value="RESPONSE REGULATOR SAER"/>
    <property type="match status" value="1"/>
</dbReference>
<dbReference type="SMART" id="SM00862">
    <property type="entry name" value="Trans_reg_C"/>
    <property type="match status" value="1"/>
</dbReference>
<dbReference type="RefSeq" id="WP_010780993.1">
    <property type="nucleotide sequence ID" value="NZ_ASWH01000001.1"/>
</dbReference>
<dbReference type="Gene3D" id="1.10.10.10">
    <property type="entry name" value="Winged helix-like DNA-binding domain superfamily/Winged helix DNA-binding domain"/>
    <property type="match status" value="1"/>
</dbReference>
<dbReference type="GO" id="GO:0000156">
    <property type="term" value="F:phosphorelay response regulator activity"/>
    <property type="evidence" value="ECO:0007669"/>
    <property type="project" value="TreeGrafter"/>
</dbReference>
<feature type="domain" description="Response regulatory" evidence="12">
    <location>
        <begin position="4"/>
        <end position="117"/>
    </location>
</feature>
<evidence type="ECO:0000256" key="1">
    <source>
        <dbReference type="ARBA" id="ARBA00022491"/>
    </source>
</evidence>
<keyword evidence="6" id="KW-0010">Activator</keyword>
<evidence type="ECO:0000259" key="13">
    <source>
        <dbReference type="PROSITE" id="PS51755"/>
    </source>
</evidence>
<dbReference type="InterPro" id="IPR016032">
    <property type="entry name" value="Sig_transdc_resp-reg_C-effctor"/>
</dbReference>